<gene>
    <name evidence="2" type="ORF">IQ37_08255</name>
</gene>
<evidence type="ECO:0000256" key="1">
    <source>
        <dbReference type="SAM" id="SignalP"/>
    </source>
</evidence>
<dbReference type="AlphaFoldDB" id="A0A086BJ47"/>
<comment type="caution">
    <text evidence="2">The sequence shown here is derived from an EMBL/GenBank/DDBJ whole genome shotgun (WGS) entry which is preliminary data.</text>
</comment>
<evidence type="ECO:0000313" key="3">
    <source>
        <dbReference type="Proteomes" id="UP000028709"/>
    </source>
</evidence>
<dbReference type="KEGG" id="cpip:CJF12_17715"/>
<sequence length="95" mass="10150">MKKLLLVAAIGVAGFMSANVSTKSDIKLKESTASERQLYLLARDWKIEYGYGDNGSGCLVYGRYLTGDNGETIFIACGRCVGFAEICPPEGGAFA</sequence>
<accession>A0A086BJ47</accession>
<name>A0A086BJ47_9FLAO</name>
<feature type="signal peptide" evidence="1">
    <location>
        <begin position="1"/>
        <end position="18"/>
    </location>
</feature>
<dbReference type="RefSeq" id="WP_034683675.1">
    <property type="nucleotide sequence ID" value="NZ_CP023049.2"/>
</dbReference>
<dbReference type="EMBL" id="JPRJ01000011">
    <property type="protein sequence ID" value="KFF28961.1"/>
    <property type="molecule type" value="Genomic_DNA"/>
</dbReference>
<dbReference type="STRING" id="558152.IQ37_08255"/>
<feature type="chain" id="PRO_5001804548" evidence="1">
    <location>
        <begin position="19"/>
        <end position="95"/>
    </location>
</feature>
<keyword evidence="3" id="KW-1185">Reference proteome</keyword>
<evidence type="ECO:0000313" key="2">
    <source>
        <dbReference type="EMBL" id="KFF28961.1"/>
    </source>
</evidence>
<keyword evidence="1" id="KW-0732">Signal</keyword>
<dbReference type="Proteomes" id="UP000028709">
    <property type="component" value="Unassembled WGS sequence"/>
</dbReference>
<proteinExistence type="predicted"/>
<dbReference type="OrthoDB" id="1270436at2"/>
<reference evidence="2 3" key="1">
    <citation type="submission" date="2014-07" db="EMBL/GenBank/DDBJ databases">
        <title>Genome of Chryseobacterium piperi CTM.</title>
        <authorList>
            <person name="Pipes S.E."/>
            <person name="Stropko S.J."/>
            <person name="Newman J.D."/>
        </authorList>
    </citation>
    <scope>NUCLEOTIDE SEQUENCE [LARGE SCALE GENOMIC DNA]</scope>
    <source>
        <strain evidence="2 3">CTM</strain>
    </source>
</reference>
<protein>
    <submittedName>
        <fullName evidence="2">Uncharacterized protein</fullName>
    </submittedName>
</protein>
<organism evidence="2 3">
    <name type="scientific">Chryseobacterium piperi</name>
    <dbReference type="NCBI Taxonomy" id="558152"/>
    <lineage>
        <taxon>Bacteria</taxon>
        <taxon>Pseudomonadati</taxon>
        <taxon>Bacteroidota</taxon>
        <taxon>Flavobacteriia</taxon>
        <taxon>Flavobacteriales</taxon>
        <taxon>Weeksellaceae</taxon>
        <taxon>Chryseobacterium group</taxon>
        <taxon>Chryseobacterium</taxon>
    </lineage>
</organism>